<dbReference type="STRING" id="5866.A0A061CYT9"/>
<protein>
    <submittedName>
        <fullName evidence="5">Actin family protein, putative</fullName>
    </submittedName>
</protein>
<dbReference type="InterPro" id="IPR004001">
    <property type="entry name" value="Actin_CS"/>
</dbReference>
<dbReference type="Gene3D" id="3.90.640.10">
    <property type="entry name" value="Actin, Chain A, domain 4"/>
    <property type="match status" value="1"/>
</dbReference>
<dbReference type="PROSITE" id="PS00432">
    <property type="entry name" value="ACTINS_2"/>
    <property type="match status" value="1"/>
</dbReference>
<reference evidence="6" key="1">
    <citation type="journal article" date="2014" name="Nucleic Acids Res.">
        <title>The evolutionary dynamics of variant antigen genes in Babesia reveal a history of genomic innovation underlying host-parasite interaction.</title>
        <authorList>
            <person name="Jackson A.P."/>
            <person name="Otto T.D."/>
            <person name="Darby A."/>
            <person name="Ramaprasad A."/>
            <person name="Xia D."/>
            <person name="Echaide I.E."/>
            <person name="Farber M."/>
            <person name="Gahlot S."/>
            <person name="Gamble J."/>
            <person name="Gupta D."/>
            <person name="Gupta Y."/>
            <person name="Jackson L."/>
            <person name="Malandrin L."/>
            <person name="Malas T.B."/>
            <person name="Moussa E."/>
            <person name="Nair M."/>
            <person name="Reid A.J."/>
            <person name="Sanders M."/>
            <person name="Sharma J."/>
            <person name="Tracey A."/>
            <person name="Quail M.A."/>
            <person name="Weir W."/>
            <person name="Wastling J.M."/>
            <person name="Hall N."/>
            <person name="Willadsen P."/>
            <person name="Lingelbach K."/>
            <person name="Shiels B."/>
            <person name="Tait A."/>
            <person name="Berriman M."/>
            <person name="Allred D.R."/>
            <person name="Pain A."/>
        </authorList>
    </citation>
    <scope>NUCLEOTIDE SEQUENCE [LARGE SCALE GENOMIC DNA]</scope>
    <source>
        <strain evidence="6">Bond</strain>
    </source>
</reference>
<proteinExistence type="inferred from homology"/>
<dbReference type="InterPro" id="IPR004000">
    <property type="entry name" value="Actin"/>
</dbReference>
<keyword evidence="6" id="KW-1185">Reference proteome</keyword>
<dbReference type="VEuPathDB" id="PiroplasmaDB:BBBOND_0101100"/>
<dbReference type="GO" id="GO:0016787">
    <property type="term" value="F:hydrolase activity"/>
    <property type="evidence" value="ECO:0007669"/>
    <property type="project" value="UniProtKB-KW"/>
</dbReference>
<dbReference type="InterPro" id="IPR043129">
    <property type="entry name" value="ATPase_NBD"/>
</dbReference>
<dbReference type="KEGG" id="bbig:BBBOND_0101100"/>
<dbReference type="Proteomes" id="UP000033188">
    <property type="component" value="Chromosome 1"/>
</dbReference>
<evidence type="ECO:0000256" key="2">
    <source>
        <dbReference type="ARBA" id="ARBA00049360"/>
    </source>
</evidence>
<dbReference type="PRINTS" id="PR00190">
    <property type="entry name" value="ACTIN"/>
</dbReference>
<dbReference type="AlphaFoldDB" id="A0A061CYT9"/>
<dbReference type="EMBL" id="LK391707">
    <property type="protein sequence ID" value="CDR93781.1"/>
    <property type="molecule type" value="Genomic_DNA"/>
</dbReference>
<dbReference type="SUPFAM" id="SSF53067">
    <property type="entry name" value="Actin-like ATPase domain"/>
    <property type="match status" value="2"/>
</dbReference>
<dbReference type="PANTHER" id="PTHR11937">
    <property type="entry name" value="ACTIN"/>
    <property type="match status" value="1"/>
</dbReference>
<evidence type="ECO:0000256" key="3">
    <source>
        <dbReference type="RuleBase" id="RU000487"/>
    </source>
</evidence>
<evidence type="ECO:0000256" key="4">
    <source>
        <dbReference type="SAM" id="MobiDB-lite"/>
    </source>
</evidence>
<feature type="compositionally biased region" description="Polar residues" evidence="4">
    <location>
        <begin position="72"/>
        <end position="90"/>
    </location>
</feature>
<comment type="catalytic activity">
    <reaction evidence="2">
        <text>ATP + H2O = ADP + phosphate + H(+)</text>
        <dbReference type="Rhea" id="RHEA:13065"/>
        <dbReference type="ChEBI" id="CHEBI:15377"/>
        <dbReference type="ChEBI" id="CHEBI:15378"/>
        <dbReference type="ChEBI" id="CHEBI:30616"/>
        <dbReference type="ChEBI" id="CHEBI:43474"/>
        <dbReference type="ChEBI" id="CHEBI:456216"/>
    </reaction>
</comment>
<organism evidence="5 6">
    <name type="scientific">Babesia bigemina</name>
    <dbReference type="NCBI Taxonomy" id="5866"/>
    <lineage>
        <taxon>Eukaryota</taxon>
        <taxon>Sar</taxon>
        <taxon>Alveolata</taxon>
        <taxon>Apicomplexa</taxon>
        <taxon>Aconoidasida</taxon>
        <taxon>Piroplasmida</taxon>
        <taxon>Babesiidae</taxon>
        <taxon>Babesia</taxon>
    </lineage>
</organism>
<dbReference type="OrthoDB" id="365191at2759"/>
<dbReference type="SMART" id="SM00268">
    <property type="entry name" value="ACTIN"/>
    <property type="match status" value="1"/>
</dbReference>
<dbReference type="GeneID" id="24562322"/>
<evidence type="ECO:0000256" key="1">
    <source>
        <dbReference type="ARBA" id="ARBA00022801"/>
    </source>
</evidence>
<dbReference type="Pfam" id="PF00022">
    <property type="entry name" value="Actin"/>
    <property type="match status" value="2"/>
</dbReference>
<dbReference type="OMA" id="GIVRNWA"/>
<dbReference type="Gene3D" id="3.30.420.40">
    <property type="match status" value="2"/>
</dbReference>
<dbReference type="RefSeq" id="XP_012765967.1">
    <property type="nucleotide sequence ID" value="XM_012910513.1"/>
</dbReference>
<name>A0A061CYT9_BABBI</name>
<keyword evidence="1" id="KW-0378">Hydrolase</keyword>
<evidence type="ECO:0000313" key="5">
    <source>
        <dbReference type="EMBL" id="CDR93781.1"/>
    </source>
</evidence>
<sequence>MADETLALVVDSGSYNIKVGYSGADAPLSTFRSVVACKLSFARWHALQTAKGRSSSSGTPRCRRPIRGPSCIRSSMASSATGKSPASASTAHRGRRALAERLWMHAFQNELKVSQREHPVLLAEPPLNPKLHRERCCQLFFEAFDVPGLYMAPTSLLALYGSSKTTGLVLDVGEGVAHAVPINEGTIVPHAIGRLDVGGYDVTSFFLASIDALDRHKLRDRYIANQIKEQCGYVAIDYENELKTAEKQPEQYSKRFTLPDGSTISTGTACFRCPEMLFSPEVAGSNAPTLAEVVYHTVRSCEPDMHKTMFSSILLTGGSTLFPGFLERCEKDIRAATNDNAPVKIAGSIKNRSTAVWVGGSIVASLQSFQQMWVTKAEYDESGPTVIHRKCF</sequence>
<accession>A0A061CYT9</accession>
<feature type="region of interest" description="Disordered" evidence="4">
    <location>
        <begin position="52"/>
        <end position="91"/>
    </location>
</feature>
<gene>
    <name evidence="5" type="ORF">BBBOND_0101100</name>
</gene>
<comment type="similarity">
    <text evidence="3">Belongs to the actin family.</text>
</comment>
<evidence type="ECO:0000313" key="6">
    <source>
        <dbReference type="Proteomes" id="UP000033188"/>
    </source>
</evidence>